<dbReference type="AlphaFoldDB" id="Q7N8J1"/>
<proteinExistence type="predicted"/>
<dbReference type="Proteomes" id="UP000002514">
    <property type="component" value="Chromosome"/>
</dbReference>
<dbReference type="HOGENOM" id="CLU_3203275_0_0_6"/>
<keyword evidence="2" id="KW-1185">Reference proteome</keyword>
<sequence>MRKVDPDLIMYLKEVILFEVIFQAYSTKSLFQIDKNISLSSTIIC</sequence>
<accession>Q7N8J1</accession>
<reference evidence="2" key="1">
    <citation type="journal article" date="2003" name="Nat. Biotechnol.">
        <title>The genome sequence of the entomopathogenic bacterium Photorhabdus luminescens.</title>
        <authorList>
            <person name="Duchaud E."/>
            <person name="Rusniok C."/>
            <person name="Frangeul L."/>
            <person name="Buchrieser C."/>
            <person name="Givaudan A."/>
            <person name="Taourit S."/>
            <person name="Bocs S."/>
            <person name="Boursaux-Eude C."/>
            <person name="Chandler M."/>
            <person name="Charles J.-F."/>
            <person name="Dassa E."/>
            <person name="Derose R."/>
            <person name="Derzelle S."/>
            <person name="Freyssinet G."/>
            <person name="Gaudriault S."/>
            <person name="Medigue C."/>
            <person name="Lanois A."/>
            <person name="Powell K."/>
            <person name="Siguier P."/>
            <person name="Vincent R."/>
            <person name="Wingate V."/>
            <person name="Zouine M."/>
            <person name="Glaser P."/>
            <person name="Boemare N."/>
            <person name="Danchin A."/>
            <person name="Kunst F."/>
        </authorList>
    </citation>
    <scope>NUCLEOTIDE SEQUENCE [LARGE SCALE GENOMIC DNA]</scope>
    <source>
        <strain evidence="2">DSM 15139 / CIP 105565 / TT01</strain>
    </source>
</reference>
<dbReference type="EMBL" id="BX571861">
    <property type="protein sequence ID" value="CAE13026.1"/>
    <property type="molecule type" value="Genomic_DNA"/>
</dbReference>
<evidence type="ECO:0000313" key="2">
    <source>
        <dbReference type="Proteomes" id="UP000002514"/>
    </source>
</evidence>
<organism evidence="1 2">
    <name type="scientific">Photorhabdus laumondii subsp. laumondii (strain DSM 15139 / CIP 105565 / TT01)</name>
    <name type="common">Photorhabdus luminescens subsp. laumondii</name>
    <dbReference type="NCBI Taxonomy" id="243265"/>
    <lineage>
        <taxon>Bacteria</taxon>
        <taxon>Pseudomonadati</taxon>
        <taxon>Pseudomonadota</taxon>
        <taxon>Gammaproteobacteria</taxon>
        <taxon>Enterobacterales</taxon>
        <taxon>Morganellaceae</taxon>
        <taxon>Photorhabdus</taxon>
    </lineage>
</organism>
<gene>
    <name evidence="1" type="ordered locus">plu0731</name>
</gene>
<protein>
    <submittedName>
        <fullName evidence="1">Photorhabdus luminescens subsp. laumondii TTO1 complete genome segment 3/17</fullName>
    </submittedName>
</protein>
<evidence type="ECO:0000313" key="1">
    <source>
        <dbReference type="EMBL" id="CAE13026.1"/>
    </source>
</evidence>
<dbReference type="KEGG" id="plu:plu0731"/>
<name>Q7N8J1_PHOLL</name>